<accession>A0A8J7TQ31</accession>
<evidence type="ECO:0000313" key="3">
    <source>
        <dbReference type="Proteomes" id="UP000664277"/>
    </source>
</evidence>
<gene>
    <name evidence="2" type="ORF">J0M35_19800</name>
</gene>
<proteinExistence type="predicted"/>
<dbReference type="InterPro" id="IPR019039">
    <property type="entry name" value="T4-Rnl1-like_N"/>
</dbReference>
<evidence type="ECO:0000313" key="2">
    <source>
        <dbReference type="EMBL" id="MBN8662623.1"/>
    </source>
</evidence>
<reference evidence="2" key="1">
    <citation type="submission" date="2021-02" db="EMBL/GenBank/DDBJ databases">
        <title>Genome-Resolved Metagenomics of a Microbial Community Performing Photosynthetic Biological Nutrient Removal.</title>
        <authorList>
            <person name="Mcdaniel E.A."/>
        </authorList>
    </citation>
    <scope>NUCLEOTIDE SEQUENCE</scope>
    <source>
        <strain evidence="2">UWPOB_OBS1</strain>
    </source>
</reference>
<name>A0A8J7TQ31_9BACT</name>
<evidence type="ECO:0000259" key="1">
    <source>
        <dbReference type="Pfam" id="PF09511"/>
    </source>
</evidence>
<comment type="caution">
    <text evidence="2">The sequence shown here is derived from an EMBL/GenBank/DDBJ whole genome shotgun (WGS) entry which is preliminary data.</text>
</comment>
<dbReference type="Pfam" id="PF09511">
    <property type="entry name" value="RNA_lig_T4_1"/>
    <property type="match status" value="1"/>
</dbReference>
<protein>
    <recommendedName>
        <fullName evidence="1">T4 RNA ligase 1-like N-terminal domain-containing protein</fullName>
    </recommendedName>
</protein>
<sequence length="381" mass="43446">MTELNLSQSVIHKARCLDFAELMDGLERACKQGSVLETKNKDGLSLFVYTSKCVYEKQWDEFSILARGLILDLADKRLIATPFPKFFNLGEGDSVWPLGAFETFEKVDGSLIIVFYHRGRWQCATKGSFYSDQALWAQARLESSDLSSLDKGTTYLFEAIYPENRIVIRYEESALVLLGAYDEAGFELNYSQLKFVSDALGFPLAKRFEFQSLHELSESARSLGLIQEGFVVRFADGLRLKIKTDDYLRIHSMISRVTPLAIWEHLVGGADLESIRRELPEEFWQDFDQIVSLLREQFDKQANRARELVAKLAHLTDKEIGLRLAEFEPSLRPFIFACRKEGASFPGAGASQTILRQIRPVRNFLPGYLPGRAMQRVQEEI</sequence>
<dbReference type="Proteomes" id="UP000664277">
    <property type="component" value="Unassembled WGS sequence"/>
</dbReference>
<feature type="domain" description="T4 RNA ligase 1-like N-terminal" evidence="1">
    <location>
        <begin position="66"/>
        <end position="247"/>
    </location>
</feature>
<dbReference type="EMBL" id="JAFLCK010000045">
    <property type="protein sequence ID" value="MBN8662623.1"/>
    <property type="molecule type" value="Genomic_DNA"/>
</dbReference>
<dbReference type="AlphaFoldDB" id="A0A8J7TQ31"/>
<organism evidence="2 3">
    <name type="scientific">Candidatus Obscuribacter phosphatis</name>
    <dbReference type="NCBI Taxonomy" id="1906157"/>
    <lineage>
        <taxon>Bacteria</taxon>
        <taxon>Bacillati</taxon>
        <taxon>Candidatus Melainabacteria</taxon>
        <taxon>Candidatus Obscuribacterales</taxon>
        <taxon>Candidatus Obscuribacteraceae</taxon>
        <taxon>Candidatus Obscuribacter</taxon>
    </lineage>
</organism>